<keyword evidence="4" id="KW-1185">Reference proteome</keyword>
<organism evidence="3 4">
    <name type="scientific">Mycena pura</name>
    <dbReference type="NCBI Taxonomy" id="153505"/>
    <lineage>
        <taxon>Eukaryota</taxon>
        <taxon>Fungi</taxon>
        <taxon>Dikarya</taxon>
        <taxon>Basidiomycota</taxon>
        <taxon>Agaricomycotina</taxon>
        <taxon>Agaricomycetes</taxon>
        <taxon>Agaricomycetidae</taxon>
        <taxon>Agaricales</taxon>
        <taxon>Marasmiineae</taxon>
        <taxon>Mycenaceae</taxon>
        <taxon>Mycena</taxon>
    </lineage>
</organism>
<feature type="transmembrane region" description="Helical" evidence="1">
    <location>
        <begin position="58"/>
        <end position="79"/>
    </location>
</feature>
<evidence type="ECO:0000259" key="2">
    <source>
        <dbReference type="Pfam" id="PF20152"/>
    </source>
</evidence>
<sequence length="333" mass="36890">MASVAPHIALQVLESEIAAAVGPIFIANILNWMFMGTLVMQLYTYYQNYPSDRIAVRILVYTLFILDFAQTIMLTHHGWWCIVTSWGTSQVFSVLVWSAAMIPFMCGLIAGIVQVFYAFRIWRLAPNKFIRSVAILIVVLALTQSMTAMVTGIVLLHPPDVNNLIRLHPEFSTWLGTSLADDILITACMTYILAKAKKDTSWSASETLLASLINRVITTGAATAVCAAVDLGMFLGYPTTNYHVVPAYILGKFYTNSLMLTLNLRRPHVAKDNSDSLPMDSVKFANGTGMSRGRLHVQVDQATFSNADEAMAGYDTKWMPAVGGLCIYKRRRS</sequence>
<feature type="transmembrane region" description="Helical" evidence="1">
    <location>
        <begin position="174"/>
        <end position="194"/>
    </location>
</feature>
<protein>
    <recommendedName>
        <fullName evidence="2">DUF6534 domain-containing protein</fullName>
    </recommendedName>
</protein>
<feature type="transmembrane region" description="Helical" evidence="1">
    <location>
        <begin position="215"/>
        <end position="237"/>
    </location>
</feature>
<dbReference type="Pfam" id="PF20152">
    <property type="entry name" value="DUF6534"/>
    <property type="match status" value="1"/>
</dbReference>
<dbReference type="PANTHER" id="PTHR40465">
    <property type="entry name" value="CHROMOSOME 1, WHOLE GENOME SHOTGUN SEQUENCE"/>
    <property type="match status" value="1"/>
</dbReference>
<dbReference type="EMBL" id="JARJCW010000029">
    <property type="protein sequence ID" value="KAJ7210024.1"/>
    <property type="molecule type" value="Genomic_DNA"/>
</dbReference>
<evidence type="ECO:0000313" key="4">
    <source>
        <dbReference type="Proteomes" id="UP001219525"/>
    </source>
</evidence>
<dbReference type="Proteomes" id="UP001219525">
    <property type="component" value="Unassembled WGS sequence"/>
</dbReference>
<evidence type="ECO:0000256" key="1">
    <source>
        <dbReference type="SAM" id="Phobius"/>
    </source>
</evidence>
<feature type="transmembrane region" description="Helical" evidence="1">
    <location>
        <begin position="243"/>
        <end position="264"/>
    </location>
</feature>
<dbReference type="AlphaFoldDB" id="A0AAD6VE36"/>
<gene>
    <name evidence="3" type="ORF">GGX14DRAFT_451282</name>
</gene>
<keyword evidence="1" id="KW-0472">Membrane</keyword>
<reference evidence="3" key="1">
    <citation type="submission" date="2023-03" db="EMBL/GenBank/DDBJ databases">
        <title>Massive genome expansion in bonnet fungi (Mycena s.s.) driven by repeated elements and novel gene families across ecological guilds.</title>
        <authorList>
            <consortium name="Lawrence Berkeley National Laboratory"/>
            <person name="Harder C.B."/>
            <person name="Miyauchi S."/>
            <person name="Viragh M."/>
            <person name="Kuo A."/>
            <person name="Thoen E."/>
            <person name="Andreopoulos B."/>
            <person name="Lu D."/>
            <person name="Skrede I."/>
            <person name="Drula E."/>
            <person name="Henrissat B."/>
            <person name="Morin E."/>
            <person name="Kohler A."/>
            <person name="Barry K."/>
            <person name="LaButti K."/>
            <person name="Morin E."/>
            <person name="Salamov A."/>
            <person name="Lipzen A."/>
            <person name="Mereny Z."/>
            <person name="Hegedus B."/>
            <person name="Baldrian P."/>
            <person name="Stursova M."/>
            <person name="Weitz H."/>
            <person name="Taylor A."/>
            <person name="Grigoriev I.V."/>
            <person name="Nagy L.G."/>
            <person name="Martin F."/>
            <person name="Kauserud H."/>
        </authorList>
    </citation>
    <scope>NUCLEOTIDE SEQUENCE</scope>
    <source>
        <strain evidence="3">9144</strain>
    </source>
</reference>
<accession>A0AAD6VE36</accession>
<dbReference type="InterPro" id="IPR045339">
    <property type="entry name" value="DUF6534"/>
</dbReference>
<proteinExistence type="predicted"/>
<keyword evidence="1" id="KW-0812">Transmembrane</keyword>
<feature type="domain" description="DUF6534" evidence="2">
    <location>
        <begin position="180"/>
        <end position="266"/>
    </location>
</feature>
<dbReference type="PANTHER" id="PTHR40465:SF1">
    <property type="entry name" value="DUF6534 DOMAIN-CONTAINING PROTEIN"/>
    <property type="match status" value="1"/>
</dbReference>
<comment type="caution">
    <text evidence="3">The sequence shown here is derived from an EMBL/GenBank/DDBJ whole genome shotgun (WGS) entry which is preliminary data.</text>
</comment>
<name>A0AAD6VE36_9AGAR</name>
<keyword evidence="1" id="KW-1133">Transmembrane helix</keyword>
<feature type="transmembrane region" description="Helical" evidence="1">
    <location>
        <begin position="129"/>
        <end position="154"/>
    </location>
</feature>
<feature type="transmembrane region" description="Helical" evidence="1">
    <location>
        <begin position="91"/>
        <end position="117"/>
    </location>
</feature>
<evidence type="ECO:0000313" key="3">
    <source>
        <dbReference type="EMBL" id="KAJ7210024.1"/>
    </source>
</evidence>
<feature type="transmembrane region" description="Helical" evidence="1">
    <location>
        <begin position="20"/>
        <end position="46"/>
    </location>
</feature>